<dbReference type="InterPro" id="IPR036388">
    <property type="entry name" value="WH-like_DNA-bd_sf"/>
</dbReference>
<gene>
    <name evidence="2" type="ORF">LCGC14_2225250</name>
</gene>
<dbReference type="Gene3D" id="1.10.10.10">
    <property type="entry name" value="Winged helix-like DNA-binding domain superfamily/Winged helix DNA-binding domain"/>
    <property type="match status" value="1"/>
</dbReference>
<protein>
    <recommendedName>
        <fullName evidence="3">Helix-turn-helix domain-containing protein</fullName>
    </recommendedName>
</protein>
<dbReference type="AlphaFoldDB" id="A0A0F9FME0"/>
<comment type="caution">
    <text evidence="2">The sequence shown here is derived from an EMBL/GenBank/DDBJ whole genome shotgun (WGS) entry which is preliminary data.</text>
</comment>
<name>A0A0F9FME0_9ZZZZ</name>
<dbReference type="Pfam" id="PF13730">
    <property type="entry name" value="HTH_36"/>
    <property type="match status" value="1"/>
</dbReference>
<organism evidence="2">
    <name type="scientific">marine sediment metagenome</name>
    <dbReference type="NCBI Taxonomy" id="412755"/>
    <lineage>
        <taxon>unclassified sequences</taxon>
        <taxon>metagenomes</taxon>
        <taxon>ecological metagenomes</taxon>
    </lineage>
</organism>
<proteinExistence type="predicted"/>
<evidence type="ECO:0008006" key="3">
    <source>
        <dbReference type="Google" id="ProtNLM"/>
    </source>
</evidence>
<evidence type="ECO:0000256" key="1">
    <source>
        <dbReference type="SAM" id="MobiDB-lite"/>
    </source>
</evidence>
<feature type="region of interest" description="Disordered" evidence="1">
    <location>
        <begin position="238"/>
        <end position="263"/>
    </location>
</feature>
<reference evidence="2" key="1">
    <citation type="journal article" date="2015" name="Nature">
        <title>Complex archaea that bridge the gap between prokaryotes and eukaryotes.</title>
        <authorList>
            <person name="Spang A."/>
            <person name="Saw J.H."/>
            <person name="Jorgensen S.L."/>
            <person name="Zaremba-Niedzwiedzka K."/>
            <person name="Martijn J."/>
            <person name="Lind A.E."/>
            <person name="van Eijk R."/>
            <person name="Schleper C."/>
            <person name="Guy L."/>
            <person name="Ettema T.J."/>
        </authorList>
    </citation>
    <scope>NUCLEOTIDE SEQUENCE</scope>
</reference>
<sequence>MSWQATAWAKATRDHRSHGEKLILMILADYANPETWIAWPTIARLADDGEMHQASVKRCLKSLQDRNFITRLRRGNQYQSSLYLLLGPEVDLANYIEPALHDPMTGPLTSVSRTVQPTSVGRTGNSVGRMKRVKVASDASVGRIPVAGSNQEYPIEESKEPPRWWSILAKDKRWPKTYDPSWGDIVDEQYENVDLEAEAFKAATWLGTAKGLHRRPRGMKTFWLNWLVRVSKDIEQLPTPAQRTRPNTLEEIRKAKARTNGAT</sequence>
<dbReference type="EMBL" id="LAZR01029820">
    <property type="protein sequence ID" value="KKL58450.1"/>
    <property type="molecule type" value="Genomic_DNA"/>
</dbReference>
<accession>A0A0F9FME0</accession>
<evidence type="ECO:0000313" key="2">
    <source>
        <dbReference type="EMBL" id="KKL58450.1"/>
    </source>
</evidence>